<protein>
    <submittedName>
        <fullName evidence="13">Cytochrome p450 714a1</fullName>
    </submittedName>
</protein>
<sequence>MERMEEMMKVVPLVLRTIFWVALMGLSGLLFHLFNRVWLKSKKIRKKLQMQGIKGPPPSFLNGNLTEMHKIQFQATKAASYHADQILAHDYTSTLFPYFEHWRKEYGLIYTYSTGMRQHLYVNQPELVKEMNQCITLALGKPYYVTKRLAPMLGNGILRSNGLIWAQQRKIVAPEFFMDKVKVVDQDLSIYVGKWEDYIEDQGGVTADIQVDEDLKAVSADVISRACFGSSYFKGKEIFLKLRSLQKAISQQGFLLGVTSFGFLQTGKQKEISNLEREIESLIWKVVKEREQECLETYSSEKDLLQLIMEAAMTDQGLGKDSAKSKRFIVDNCKNIYFAGHESTAVAASWCLLLLAIHPEWQDRIRKEVAQVCPNGLPDVNSVMNLKTVTIVIQEVLRLYPPAAFVSREALEETQVGNIVIPKGVCLWTLIPTLHRDPNIWGPDVNDFRPDRFTDGVSKACKFPQAYIPFGLGPRLCLGKNFAMVQLKVLLSLIVSNFAFSLSPTYQHSPAYKMIVEPGNGVHILIKRI</sequence>
<proteinExistence type="inferred from homology"/>
<dbReference type="InterPro" id="IPR001128">
    <property type="entry name" value="Cyt_P450"/>
</dbReference>
<dbReference type="SUPFAM" id="SSF48264">
    <property type="entry name" value="Cytochrome P450"/>
    <property type="match status" value="1"/>
</dbReference>
<dbReference type="Proteomes" id="UP000237347">
    <property type="component" value="Unassembled WGS sequence"/>
</dbReference>
<comment type="cofactor">
    <cofactor evidence="11">
        <name>heme</name>
        <dbReference type="ChEBI" id="CHEBI:30413"/>
    </cofactor>
</comment>
<dbReference type="PANTHER" id="PTHR24282">
    <property type="entry name" value="CYTOCHROME P450 FAMILY MEMBER"/>
    <property type="match status" value="1"/>
</dbReference>
<dbReference type="GO" id="GO:0020037">
    <property type="term" value="F:heme binding"/>
    <property type="evidence" value="ECO:0007669"/>
    <property type="project" value="InterPro"/>
</dbReference>
<evidence type="ECO:0000256" key="11">
    <source>
        <dbReference type="PIRSR" id="PIRSR602401-1"/>
    </source>
</evidence>
<reference evidence="13 14" key="1">
    <citation type="journal article" date="2018" name="Sci. Data">
        <title>The draft genome sequence of cork oak.</title>
        <authorList>
            <person name="Ramos A.M."/>
            <person name="Usie A."/>
            <person name="Barbosa P."/>
            <person name="Barros P.M."/>
            <person name="Capote T."/>
            <person name="Chaves I."/>
            <person name="Simoes F."/>
            <person name="Abreu I."/>
            <person name="Carrasquinho I."/>
            <person name="Faro C."/>
            <person name="Guimaraes J.B."/>
            <person name="Mendonca D."/>
            <person name="Nobrega F."/>
            <person name="Rodrigues L."/>
            <person name="Saibo N.J.M."/>
            <person name="Varela M.C."/>
            <person name="Egas C."/>
            <person name="Matos J."/>
            <person name="Miguel C.M."/>
            <person name="Oliveira M.M."/>
            <person name="Ricardo C.P."/>
            <person name="Goncalves S."/>
        </authorList>
    </citation>
    <scope>NUCLEOTIDE SEQUENCE [LARGE SCALE GENOMIC DNA]</scope>
    <source>
        <strain evidence="14">cv. HL8</strain>
    </source>
</reference>
<dbReference type="InterPro" id="IPR002401">
    <property type="entry name" value="Cyt_P450_E_grp-I"/>
</dbReference>
<dbReference type="GO" id="GO:0005506">
    <property type="term" value="F:iron ion binding"/>
    <property type="evidence" value="ECO:0007669"/>
    <property type="project" value="InterPro"/>
</dbReference>
<evidence type="ECO:0000256" key="6">
    <source>
        <dbReference type="ARBA" id="ARBA00022989"/>
    </source>
</evidence>
<evidence type="ECO:0000313" key="14">
    <source>
        <dbReference type="Proteomes" id="UP000237347"/>
    </source>
</evidence>
<keyword evidence="7 12" id="KW-0560">Oxidoreductase</keyword>
<comment type="caution">
    <text evidence="13">The sequence shown here is derived from an EMBL/GenBank/DDBJ whole genome shotgun (WGS) entry which is preliminary data.</text>
</comment>
<evidence type="ECO:0000256" key="3">
    <source>
        <dbReference type="ARBA" id="ARBA00022617"/>
    </source>
</evidence>
<keyword evidence="3 11" id="KW-0349">Heme</keyword>
<dbReference type="InterPro" id="IPR017972">
    <property type="entry name" value="Cyt_P450_CS"/>
</dbReference>
<evidence type="ECO:0000256" key="10">
    <source>
        <dbReference type="ARBA" id="ARBA00023136"/>
    </source>
</evidence>
<keyword evidence="5 11" id="KW-0479">Metal-binding</keyword>
<dbReference type="AlphaFoldDB" id="A0AAW0K4K2"/>
<keyword evidence="14" id="KW-1185">Reference proteome</keyword>
<evidence type="ECO:0000256" key="5">
    <source>
        <dbReference type="ARBA" id="ARBA00022723"/>
    </source>
</evidence>
<dbReference type="Gene3D" id="1.10.630.10">
    <property type="entry name" value="Cytochrome P450"/>
    <property type="match status" value="1"/>
</dbReference>
<evidence type="ECO:0000256" key="1">
    <source>
        <dbReference type="ARBA" id="ARBA00004167"/>
    </source>
</evidence>
<dbReference type="PROSITE" id="PS00086">
    <property type="entry name" value="CYTOCHROME_P450"/>
    <property type="match status" value="1"/>
</dbReference>
<keyword evidence="9 12" id="KW-0503">Monooxygenase</keyword>
<dbReference type="GO" id="GO:0016020">
    <property type="term" value="C:membrane"/>
    <property type="evidence" value="ECO:0007669"/>
    <property type="project" value="UniProtKB-SubCell"/>
</dbReference>
<evidence type="ECO:0000256" key="4">
    <source>
        <dbReference type="ARBA" id="ARBA00022692"/>
    </source>
</evidence>
<comment type="subcellular location">
    <subcellularLocation>
        <location evidence="1">Membrane</location>
        <topology evidence="1">Single-pass membrane protein</topology>
    </subcellularLocation>
</comment>
<dbReference type="InterPro" id="IPR036396">
    <property type="entry name" value="Cyt_P450_sf"/>
</dbReference>
<dbReference type="InterPro" id="IPR050665">
    <property type="entry name" value="Cytochrome_P450_Monooxygen"/>
</dbReference>
<evidence type="ECO:0000256" key="2">
    <source>
        <dbReference type="ARBA" id="ARBA00010617"/>
    </source>
</evidence>
<evidence type="ECO:0000313" key="13">
    <source>
        <dbReference type="EMBL" id="KAK7833833.1"/>
    </source>
</evidence>
<dbReference type="Pfam" id="PF00067">
    <property type="entry name" value="p450"/>
    <property type="match status" value="1"/>
</dbReference>
<dbReference type="GO" id="GO:0004497">
    <property type="term" value="F:monooxygenase activity"/>
    <property type="evidence" value="ECO:0007669"/>
    <property type="project" value="UniProtKB-KW"/>
</dbReference>
<comment type="similarity">
    <text evidence="2 12">Belongs to the cytochrome P450 family.</text>
</comment>
<name>A0AAW0K4K2_QUESU</name>
<evidence type="ECO:0000256" key="7">
    <source>
        <dbReference type="ARBA" id="ARBA00023002"/>
    </source>
</evidence>
<keyword evidence="8 11" id="KW-0408">Iron</keyword>
<dbReference type="PRINTS" id="PR00385">
    <property type="entry name" value="P450"/>
</dbReference>
<keyword evidence="6" id="KW-1133">Transmembrane helix</keyword>
<dbReference type="GO" id="GO:0016705">
    <property type="term" value="F:oxidoreductase activity, acting on paired donors, with incorporation or reduction of molecular oxygen"/>
    <property type="evidence" value="ECO:0007669"/>
    <property type="project" value="InterPro"/>
</dbReference>
<accession>A0AAW0K4K2</accession>
<feature type="binding site" description="axial binding residue" evidence="11">
    <location>
        <position position="477"/>
    </location>
    <ligand>
        <name>heme</name>
        <dbReference type="ChEBI" id="CHEBI:30413"/>
    </ligand>
    <ligandPart>
        <name>Fe</name>
        <dbReference type="ChEBI" id="CHEBI:18248"/>
    </ligandPart>
</feature>
<organism evidence="13 14">
    <name type="scientific">Quercus suber</name>
    <name type="common">Cork oak</name>
    <dbReference type="NCBI Taxonomy" id="58331"/>
    <lineage>
        <taxon>Eukaryota</taxon>
        <taxon>Viridiplantae</taxon>
        <taxon>Streptophyta</taxon>
        <taxon>Embryophyta</taxon>
        <taxon>Tracheophyta</taxon>
        <taxon>Spermatophyta</taxon>
        <taxon>Magnoliopsida</taxon>
        <taxon>eudicotyledons</taxon>
        <taxon>Gunneridae</taxon>
        <taxon>Pentapetalae</taxon>
        <taxon>rosids</taxon>
        <taxon>fabids</taxon>
        <taxon>Fagales</taxon>
        <taxon>Fagaceae</taxon>
        <taxon>Quercus</taxon>
    </lineage>
</organism>
<dbReference type="EMBL" id="PKMF04000397">
    <property type="protein sequence ID" value="KAK7833833.1"/>
    <property type="molecule type" value="Genomic_DNA"/>
</dbReference>
<evidence type="ECO:0000256" key="9">
    <source>
        <dbReference type="ARBA" id="ARBA00023033"/>
    </source>
</evidence>
<keyword evidence="10" id="KW-0472">Membrane</keyword>
<dbReference type="PANTHER" id="PTHR24282:SF36">
    <property type="entry name" value="CYTOCHROME P450 714A1-RELATED"/>
    <property type="match status" value="1"/>
</dbReference>
<evidence type="ECO:0000256" key="8">
    <source>
        <dbReference type="ARBA" id="ARBA00023004"/>
    </source>
</evidence>
<keyword evidence="4" id="KW-0812">Transmembrane</keyword>
<evidence type="ECO:0000256" key="12">
    <source>
        <dbReference type="RuleBase" id="RU000461"/>
    </source>
</evidence>
<gene>
    <name evidence="13" type="primary">CYP714A1_1</name>
    <name evidence="13" type="ORF">CFP56_025169</name>
</gene>
<dbReference type="PRINTS" id="PR00463">
    <property type="entry name" value="EP450I"/>
</dbReference>